<dbReference type="Gene3D" id="3.40.50.1820">
    <property type="entry name" value="alpha/beta hydrolase"/>
    <property type="match status" value="1"/>
</dbReference>
<dbReference type="Pfam" id="PF00561">
    <property type="entry name" value="Abhydrolase_1"/>
    <property type="match status" value="1"/>
</dbReference>
<proteinExistence type="inferred from homology"/>
<evidence type="ECO:0000313" key="4">
    <source>
        <dbReference type="EMBL" id="NYD20585.1"/>
    </source>
</evidence>
<dbReference type="RefSeq" id="WP_218884665.1">
    <property type="nucleotide sequence ID" value="NZ_BAAAGN010000002.1"/>
</dbReference>
<sequence length="302" mass="32746">MNGDGEDHPREVQRVVLSHVDVLGHRMAYRHTGSGRPVVFLHGNPTSSLLWSGVVAELADAYHCLALDLMGMGESDKLPGTGDERYSFREHARFVDAGLSALGLEEDVVLVGHDWGGVLAVDWARRHPTAVRGIGYSEAGVVPVSWRDGTGPDQDLFGALRSPAGERMVLEENVFIEVVLRAGTVRELTASELQAYRRPFSAPGEDRRAMLAWARQVPIDGDPAPVHEVVADGAAFMAGSQVPKLLIRGEPGAVITGDVLTACRRWPHQEEVVVPGTHFLPHDSSPAIAAALRDWLDRTVGR</sequence>
<evidence type="ECO:0000259" key="3">
    <source>
        <dbReference type="Pfam" id="PF00561"/>
    </source>
</evidence>
<comment type="similarity">
    <text evidence="1">Belongs to the peptidase S33 family.</text>
</comment>
<organism evidence="4 5">
    <name type="scientific">Kineococcus aurantiacus</name>
    <dbReference type="NCBI Taxonomy" id="37633"/>
    <lineage>
        <taxon>Bacteria</taxon>
        <taxon>Bacillati</taxon>
        <taxon>Actinomycetota</taxon>
        <taxon>Actinomycetes</taxon>
        <taxon>Kineosporiales</taxon>
        <taxon>Kineosporiaceae</taxon>
        <taxon>Kineococcus</taxon>
    </lineage>
</organism>
<dbReference type="InterPro" id="IPR002410">
    <property type="entry name" value="Peptidase_S33"/>
</dbReference>
<evidence type="ECO:0000256" key="2">
    <source>
        <dbReference type="ARBA" id="ARBA00022801"/>
    </source>
</evidence>
<reference evidence="4 5" key="1">
    <citation type="submission" date="2020-07" db="EMBL/GenBank/DDBJ databases">
        <title>Sequencing the genomes of 1000 actinobacteria strains.</title>
        <authorList>
            <person name="Klenk H.-P."/>
        </authorList>
    </citation>
    <scope>NUCLEOTIDE SEQUENCE [LARGE SCALE GENOMIC DNA]</scope>
    <source>
        <strain evidence="4 5">DSM 7487</strain>
    </source>
</reference>
<evidence type="ECO:0000313" key="5">
    <source>
        <dbReference type="Proteomes" id="UP000521922"/>
    </source>
</evidence>
<dbReference type="GO" id="GO:0006508">
    <property type="term" value="P:proteolysis"/>
    <property type="evidence" value="ECO:0007669"/>
    <property type="project" value="InterPro"/>
</dbReference>
<dbReference type="InterPro" id="IPR050228">
    <property type="entry name" value="Carboxylesterase_BioH"/>
</dbReference>
<comment type="caution">
    <text evidence="4">The sequence shown here is derived from an EMBL/GenBank/DDBJ whole genome shotgun (WGS) entry which is preliminary data.</text>
</comment>
<dbReference type="PANTHER" id="PTHR43194:SF2">
    <property type="entry name" value="PEROXISOMAL MEMBRANE PROTEIN LPX1"/>
    <property type="match status" value="1"/>
</dbReference>
<feature type="domain" description="AB hydrolase-1" evidence="3">
    <location>
        <begin position="37"/>
        <end position="137"/>
    </location>
</feature>
<dbReference type="NCBIfam" id="NF002938">
    <property type="entry name" value="PRK03592.1"/>
    <property type="match status" value="1"/>
</dbReference>
<dbReference type="AlphaFoldDB" id="A0A7Y9ARC7"/>
<protein>
    <submittedName>
        <fullName evidence="4">Haloalkane dehalogenase</fullName>
        <ecNumber evidence="4">3.8.1.5</ecNumber>
    </submittedName>
</protein>
<name>A0A7Y9ARC7_9ACTN</name>
<dbReference type="PANTHER" id="PTHR43194">
    <property type="entry name" value="HYDROLASE ALPHA/BETA FOLD FAMILY"/>
    <property type="match status" value="1"/>
</dbReference>
<dbReference type="Proteomes" id="UP000521922">
    <property type="component" value="Unassembled WGS sequence"/>
</dbReference>
<accession>A0A7Y9ARC7</accession>
<dbReference type="GO" id="GO:0004177">
    <property type="term" value="F:aminopeptidase activity"/>
    <property type="evidence" value="ECO:0007669"/>
    <property type="project" value="UniProtKB-EC"/>
</dbReference>
<dbReference type="EC" id="3.8.1.5" evidence="4"/>
<dbReference type="PRINTS" id="PR00793">
    <property type="entry name" value="PROAMNOPTASE"/>
</dbReference>
<evidence type="ECO:0000256" key="1">
    <source>
        <dbReference type="ARBA" id="ARBA00010088"/>
    </source>
</evidence>
<keyword evidence="2 4" id="KW-0378">Hydrolase</keyword>
<dbReference type="InterPro" id="IPR029058">
    <property type="entry name" value="AB_hydrolase_fold"/>
</dbReference>
<dbReference type="SUPFAM" id="SSF53474">
    <property type="entry name" value="alpha/beta-Hydrolases"/>
    <property type="match status" value="1"/>
</dbReference>
<dbReference type="InterPro" id="IPR000073">
    <property type="entry name" value="AB_hydrolase_1"/>
</dbReference>
<dbReference type="EMBL" id="JACCBB010000001">
    <property type="protein sequence ID" value="NYD20585.1"/>
    <property type="molecule type" value="Genomic_DNA"/>
</dbReference>
<keyword evidence="5" id="KW-1185">Reference proteome</keyword>
<gene>
    <name evidence="4" type="ORF">BJ968_000125</name>
</gene>